<feature type="domain" description="Transglutaminase-like" evidence="2">
    <location>
        <begin position="172"/>
        <end position="248"/>
    </location>
</feature>
<comment type="caution">
    <text evidence="3">The sequence shown here is derived from an EMBL/GenBank/DDBJ whole genome shotgun (WGS) entry which is preliminary data.</text>
</comment>
<feature type="compositionally biased region" description="Pro residues" evidence="1">
    <location>
        <begin position="1082"/>
        <end position="1094"/>
    </location>
</feature>
<evidence type="ECO:0000313" key="4">
    <source>
        <dbReference type="Proteomes" id="UP000321933"/>
    </source>
</evidence>
<dbReference type="EMBL" id="VRYZ01000010">
    <property type="protein sequence ID" value="TXS89161.1"/>
    <property type="molecule type" value="Genomic_DNA"/>
</dbReference>
<feature type="region of interest" description="Disordered" evidence="1">
    <location>
        <begin position="1081"/>
        <end position="1101"/>
    </location>
</feature>
<evidence type="ECO:0000313" key="3">
    <source>
        <dbReference type="EMBL" id="TXS89161.1"/>
    </source>
</evidence>
<dbReference type="SMART" id="SM00460">
    <property type="entry name" value="TGc"/>
    <property type="match status" value="1"/>
</dbReference>
<dbReference type="InterPro" id="IPR018667">
    <property type="entry name" value="DUF2126"/>
</dbReference>
<dbReference type="InterPro" id="IPR002931">
    <property type="entry name" value="Transglutaminase-like"/>
</dbReference>
<evidence type="ECO:0000259" key="2">
    <source>
        <dbReference type="SMART" id="SM00460"/>
    </source>
</evidence>
<keyword evidence="4" id="KW-1185">Reference proteome</keyword>
<dbReference type="AlphaFoldDB" id="A0A5C8ZP67"/>
<protein>
    <submittedName>
        <fullName evidence="3">Transglutaminase family protein</fullName>
    </submittedName>
</protein>
<dbReference type="Pfam" id="PF01841">
    <property type="entry name" value="Transglut_core"/>
    <property type="match status" value="1"/>
</dbReference>
<reference evidence="3 4" key="1">
    <citation type="submission" date="2019-08" db="EMBL/GenBank/DDBJ databases">
        <title>Parahaliea maris sp. nov., isolated from the surface seawater.</title>
        <authorList>
            <person name="Liu Y."/>
        </authorList>
    </citation>
    <scope>NUCLEOTIDE SEQUENCE [LARGE SCALE GENOMIC DNA]</scope>
    <source>
        <strain evidence="3 4">S2-26</strain>
    </source>
</reference>
<name>A0A5C8ZP67_9GAMM</name>
<dbReference type="Pfam" id="PF09899">
    <property type="entry name" value="DUF2126"/>
    <property type="match status" value="1"/>
</dbReference>
<dbReference type="Proteomes" id="UP000321933">
    <property type="component" value="Unassembled WGS sequence"/>
</dbReference>
<dbReference type="Gene3D" id="3.10.620.30">
    <property type="match status" value="1"/>
</dbReference>
<dbReference type="PANTHER" id="PTHR33490:SF1">
    <property type="entry name" value="SLL1233 PROTEIN"/>
    <property type="match status" value="1"/>
</dbReference>
<sequence>MSIRVAVRHNTYYRFDRQVSLSPHILRLRPAPHCRNRIYSYSLKVQPQPHFINWQQDPFGNFLARLVFPEKVNHLSVEVEVITDMTVINPFDFFVEDYAGHYPFSYDAASRKELAPYLEITDDGPLLKAWLQQVSRDKTPINDFLVALNQRLERDIEYNVRMEPGVQTCEETLELGRGSCRDTGWLLVQVLRHLGLAARFCSGYLVQLAPDMKSLDGPSGPTADFTDLHAWCEVFLPGAGWVGLDPTSGLFAGESHIPLACTPSPISAAPITGATSKCEVEFSYENVVERIHEDPRVTKPYSEGQWQAIQALGQAVDAQLEAGDVRLTMGGEPTFVSIDDMDSAQWNVAALGEHKLKLAKDLLIRLRERFAPGGLLHYGQGKWYPGEPTPRWALGCFWRADGEPLWQQPELLARVDRKYGHELPEAEAFIHALAKRLALPADCVQPAYEDSLYYLWREQQTPDNLDPASADLKDGQERRRLARLLSRGLNEASGFILPVERQEGGPWLSGRWKLRADRINLIPGDSPMGLRLPLDSLDLPEDEAELLVPERDPFAPRQPLAPITRLQGAGEAPENETPPASAAVPWVIRTTLCVEPRDGKIHVFLPPLEYLEHYVDLLQAVESVATALQLPVVIEGYEPPRDPRLTRLLVTPDPGVIEVNIHPAPSWQALVDNTHILYEEARKARLGTEKFMLDGRHSGTGGGNHVTLGGQRPEDSPLLRRPHLLQSLVTYWQHHPGLSYLFSGLFLGPTSQAPRVDEGRDEMLYELEIAFSQLPEGEATAPWIVDRVMRNLLIDITGNTHRSEFCIDKLYSPGTASGRQGILEFRGFEMPPHPQMALVQMLLLRSLVARFWDQPYRAPLVRWGTLLHDRFMMPHYVWADVKDVVADLNDHGIPFQLDWLAPFEEFRFPHYGNLDIDDINLELRWAIEPWHVLGEEVSSFGTSRYVDSSVERLQVKLSGLTPGRHLLACNGRRVPLRSTGRQGEYVAAVRYRAWQPPSALHPRIGIHAPLVFDVIDTWNGRSIGGCTYHVSHPGGRSYDTLPVNAFEAESRRVSRFWQAGHSQSILPPVGGLDSIREFFPHQQPPRPMAPPPEEPAGEYPHTLDLRRPVWPC</sequence>
<feature type="region of interest" description="Disordered" evidence="1">
    <location>
        <begin position="694"/>
        <end position="715"/>
    </location>
</feature>
<dbReference type="Pfam" id="PF08379">
    <property type="entry name" value="Bact_transglu_N"/>
    <property type="match status" value="1"/>
</dbReference>
<proteinExistence type="predicted"/>
<dbReference type="InterPro" id="IPR038765">
    <property type="entry name" value="Papain-like_cys_pep_sf"/>
</dbReference>
<dbReference type="SUPFAM" id="SSF54001">
    <property type="entry name" value="Cysteine proteinases"/>
    <property type="match status" value="1"/>
</dbReference>
<organism evidence="3 4">
    <name type="scientific">Parahaliea aestuarii</name>
    <dbReference type="NCBI Taxonomy" id="1852021"/>
    <lineage>
        <taxon>Bacteria</taxon>
        <taxon>Pseudomonadati</taxon>
        <taxon>Pseudomonadota</taxon>
        <taxon>Gammaproteobacteria</taxon>
        <taxon>Cellvibrionales</taxon>
        <taxon>Halieaceae</taxon>
        <taxon>Parahaliea</taxon>
    </lineage>
</organism>
<dbReference type="RefSeq" id="WP_148065912.1">
    <property type="nucleotide sequence ID" value="NZ_VRYZ01000010.1"/>
</dbReference>
<dbReference type="InterPro" id="IPR013589">
    <property type="entry name" value="Bac_transglu_N"/>
</dbReference>
<dbReference type="PANTHER" id="PTHR33490">
    <property type="entry name" value="BLR5614 PROTEIN-RELATED"/>
    <property type="match status" value="1"/>
</dbReference>
<gene>
    <name evidence="3" type="ORF">FVW59_18735</name>
</gene>
<dbReference type="OrthoDB" id="9804872at2"/>
<accession>A0A5C8ZP67</accession>
<evidence type="ECO:0000256" key="1">
    <source>
        <dbReference type="SAM" id="MobiDB-lite"/>
    </source>
</evidence>